<feature type="transmembrane region" description="Helical" evidence="4">
    <location>
        <begin position="178"/>
        <end position="198"/>
    </location>
</feature>
<feature type="signal peptide" evidence="5">
    <location>
        <begin position="1"/>
        <end position="30"/>
    </location>
</feature>
<evidence type="ECO:0000313" key="7">
    <source>
        <dbReference type="EMBL" id="MPW24940.1"/>
    </source>
</evidence>
<dbReference type="SMART" id="SM00725">
    <property type="entry name" value="NEAT"/>
    <property type="match status" value="1"/>
</dbReference>
<keyword evidence="4" id="KW-0812">Transmembrane</keyword>
<gene>
    <name evidence="7" type="ORF">GC105_03950</name>
</gene>
<feature type="region of interest" description="Disordered" evidence="3">
    <location>
        <begin position="147"/>
        <end position="172"/>
    </location>
</feature>
<keyword evidence="4" id="KW-0472">Membrane</keyword>
<keyword evidence="8" id="KW-1185">Reference proteome</keyword>
<dbReference type="Pfam" id="PF05031">
    <property type="entry name" value="NEAT"/>
    <property type="match status" value="1"/>
</dbReference>
<evidence type="ECO:0000256" key="5">
    <source>
        <dbReference type="SAM" id="SignalP"/>
    </source>
</evidence>
<keyword evidence="2 5" id="KW-0732">Signal</keyword>
<dbReference type="InterPro" id="IPR037250">
    <property type="entry name" value="NEAT_dom_sf"/>
</dbReference>
<evidence type="ECO:0000313" key="8">
    <source>
        <dbReference type="Proteomes" id="UP000440004"/>
    </source>
</evidence>
<feature type="domain" description="NEAT" evidence="6">
    <location>
        <begin position="34"/>
        <end position="154"/>
    </location>
</feature>
<accession>A0A6A7K691</accession>
<dbReference type="Proteomes" id="UP000440004">
    <property type="component" value="Unassembled WGS sequence"/>
</dbReference>
<dbReference type="RefSeq" id="WP_152801949.1">
    <property type="nucleotide sequence ID" value="NZ_WHNX01000005.1"/>
</dbReference>
<proteinExistence type="predicted"/>
<dbReference type="EMBL" id="WHNX01000005">
    <property type="protein sequence ID" value="MPW24940.1"/>
    <property type="molecule type" value="Genomic_DNA"/>
</dbReference>
<evidence type="ECO:0000259" key="6">
    <source>
        <dbReference type="PROSITE" id="PS50978"/>
    </source>
</evidence>
<sequence length="203" mass="21431">MTIQKRKGNFILTLVVGFILMISIGSSVQAAVSLQDATYNIGVKVFKSGETTESRSAGSVKSPAKIVVSGGKIQAQVAFKNTSLTEVKVGGSSAKVISTSGEWTTYQFSISNENATVPVSVMVPAMGATQTIDLSFQGNTADLVQGTEKKDTTTNKSATSDTKKNTNKTESPKTADDFNILITVLSAMFGMIALYGVVKKVKQ</sequence>
<dbReference type="PROSITE" id="PS50978">
    <property type="entry name" value="NEAT"/>
    <property type="match status" value="1"/>
</dbReference>
<keyword evidence="4" id="KW-1133">Transmembrane helix</keyword>
<comment type="subcellular location">
    <subcellularLocation>
        <location evidence="1">Cell envelope</location>
    </subcellularLocation>
</comment>
<dbReference type="InterPro" id="IPR006635">
    <property type="entry name" value="NEAT_dom"/>
</dbReference>
<feature type="chain" id="PRO_5025656394" description="NEAT domain-containing protein" evidence="5">
    <location>
        <begin position="31"/>
        <end position="203"/>
    </location>
</feature>
<protein>
    <recommendedName>
        <fullName evidence="6">NEAT domain-containing protein</fullName>
    </recommendedName>
</protein>
<evidence type="ECO:0000256" key="2">
    <source>
        <dbReference type="ARBA" id="ARBA00022729"/>
    </source>
</evidence>
<dbReference type="GO" id="GO:0030313">
    <property type="term" value="C:cell envelope"/>
    <property type="evidence" value="ECO:0007669"/>
    <property type="project" value="UniProtKB-SubCell"/>
</dbReference>
<name>A0A6A7K691_9FIRM</name>
<dbReference type="SUPFAM" id="SSF158911">
    <property type="entry name" value="NEAT domain-like"/>
    <property type="match status" value="1"/>
</dbReference>
<evidence type="ECO:0000256" key="3">
    <source>
        <dbReference type="SAM" id="MobiDB-lite"/>
    </source>
</evidence>
<comment type="caution">
    <text evidence="7">The sequence shown here is derived from an EMBL/GenBank/DDBJ whole genome shotgun (WGS) entry which is preliminary data.</text>
</comment>
<dbReference type="Gene3D" id="2.60.40.1850">
    <property type="match status" value="1"/>
</dbReference>
<organism evidence="7 8">
    <name type="scientific">Alkalibaculum sporogenes</name>
    <dbReference type="NCBI Taxonomy" id="2655001"/>
    <lineage>
        <taxon>Bacteria</taxon>
        <taxon>Bacillati</taxon>
        <taxon>Bacillota</taxon>
        <taxon>Clostridia</taxon>
        <taxon>Eubacteriales</taxon>
        <taxon>Eubacteriaceae</taxon>
        <taxon>Alkalibaculum</taxon>
    </lineage>
</organism>
<evidence type="ECO:0000256" key="4">
    <source>
        <dbReference type="SAM" id="Phobius"/>
    </source>
</evidence>
<reference evidence="7 8" key="1">
    <citation type="submission" date="2019-10" db="EMBL/GenBank/DDBJ databases">
        <title>Alkalibaculum tamaniensis sp.nov., a new alkaliphilic acetogen, isolated on methoxylated aromatics from a mud volcano.</title>
        <authorList>
            <person name="Khomyakova M.A."/>
            <person name="Merkel A.Y."/>
            <person name="Bonch-Osmolovskaya E.A."/>
            <person name="Slobodkin A.I."/>
        </authorList>
    </citation>
    <scope>NUCLEOTIDE SEQUENCE [LARGE SCALE GENOMIC DNA]</scope>
    <source>
        <strain evidence="7 8">M08DMB</strain>
    </source>
</reference>
<dbReference type="AlphaFoldDB" id="A0A6A7K691"/>
<evidence type="ECO:0000256" key="1">
    <source>
        <dbReference type="ARBA" id="ARBA00004196"/>
    </source>
</evidence>